<evidence type="ECO:0000259" key="13">
    <source>
        <dbReference type="Pfam" id="PF09249"/>
    </source>
</evidence>
<feature type="binding site" evidence="10">
    <location>
        <position position="140"/>
    </location>
    <ligand>
        <name>ATP</name>
        <dbReference type="ChEBI" id="CHEBI:30616"/>
    </ligand>
</feature>
<dbReference type="Gene3D" id="3.30.70.590">
    <property type="entry name" value="Poly(A) polymerase predicted RNA binding domain"/>
    <property type="match status" value="1"/>
</dbReference>
<dbReference type="PANTHER" id="PTHR39643:SF1">
    <property type="entry name" value="CCA-ADDING ENZYME"/>
    <property type="match status" value="1"/>
</dbReference>
<evidence type="ECO:0000256" key="6">
    <source>
        <dbReference type="ARBA" id="ARBA00022800"/>
    </source>
</evidence>
<dbReference type="Gene3D" id="3.30.70.1550">
    <property type="entry name" value="Archaeal tRNA CCA-adding enzyme catalytic domain"/>
    <property type="match status" value="1"/>
</dbReference>
<dbReference type="GO" id="GO:0005524">
    <property type="term" value="F:ATP binding"/>
    <property type="evidence" value="ECO:0007669"/>
    <property type="project" value="UniProtKB-UniRule"/>
</dbReference>
<evidence type="ECO:0000256" key="3">
    <source>
        <dbReference type="ARBA" id="ARBA00022695"/>
    </source>
</evidence>
<dbReference type="HAMAP" id="MF_01264">
    <property type="entry name" value="CCA_arch"/>
    <property type="match status" value="1"/>
</dbReference>
<dbReference type="PANTHER" id="PTHR39643">
    <property type="entry name" value="CCA-ADDING ENZYME"/>
    <property type="match status" value="1"/>
</dbReference>
<comment type="similarity">
    <text evidence="10">Belongs to the tRNA nucleotidyltransferase/poly(A) polymerase family. Archaeal CCA-adding enzyme subfamily.</text>
</comment>
<feature type="binding site" evidence="10">
    <location>
        <position position="117"/>
    </location>
    <ligand>
        <name>Mg(2+)</name>
        <dbReference type="ChEBI" id="CHEBI:18420"/>
    </ligand>
</feature>
<feature type="domain" description="Polymerase nucleotidyl transferase" evidence="12">
    <location>
        <begin position="37"/>
        <end position="140"/>
    </location>
</feature>
<feature type="binding site" evidence="10">
    <location>
        <position position="57"/>
    </location>
    <ligand>
        <name>CTP</name>
        <dbReference type="ChEBI" id="CHEBI:37563"/>
    </ligand>
</feature>
<dbReference type="GO" id="GO:0001680">
    <property type="term" value="P:tRNA 3'-terminal CCA addition"/>
    <property type="evidence" value="ECO:0007669"/>
    <property type="project" value="UniProtKB-UniRule"/>
</dbReference>
<dbReference type="Pfam" id="PF01909">
    <property type="entry name" value="NTP_transf_2"/>
    <property type="match status" value="1"/>
</dbReference>
<protein>
    <recommendedName>
        <fullName evidence="10">CCA-adding enzyme</fullName>
        <ecNumber evidence="10">2.7.7.72</ecNumber>
    </recommendedName>
    <alternativeName>
        <fullName evidence="10">CCA tRNA nucleotidyltransferase</fullName>
    </alternativeName>
    <alternativeName>
        <fullName evidence="10">tRNA CCA-pyrophosphorylase</fullName>
    </alternativeName>
    <alternativeName>
        <fullName evidence="10">tRNA adenylyl-/cytidylyl- transferase</fullName>
    </alternativeName>
    <alternativeName>
        <fullName evidence="10">tRNA nucleotidyltransferase</fullName>
    </alternativeName>
    <alternativeName>
        <fullName evidence="10">tRNA-NT</fullName>
    </alternativeName>
</protein>
<comment type="catalytic activity">
    <reaction evidence="10">
        <text>a tRNA precursor + 2 CTP + ATP = a tRNA with a 3' CCA end + 3 diphosphate</text>
        <dbReference type="Rhea" id="RHEA:14433"/>
        <dbReference type="Rhea" id="RHEA-COMP:10465"/>
        <dbReference type="Rhea" id="RHEA-COMP:10468"/>
        <dbReference type="ChEBI" id="CHEBI:30616"/>
        <dbReference type="ChEBI" id="CHEBI:33019"/>
        <dbReference type="ChEBI" id="CHEBI:37563"/>
        <dbReference type="ChEBI" id="CHEBI:74896"/>
        <dbReference type="ChEBI" id="CHEBI:83071"/>
        <dbReference type="EC" id="2.7.7.72"/>
    </reaction>
</comment>
<dbReference type="Pfam" id="PF09249">
    <property type="entry name" value="tRNA_NucTransf2"/>
    <property type="match status" value="1"/>
</dbReference>
<dbReference type="SUPFAM" id="SSF81631">
    <property type="entry name" value="PAP/OAS1 substrate-binding domain"/>
    <property type="match status" value="1"/>
</dbReference>
<comment type="catalytic activity">
    <reaction evidence="10">
        <text>a tRNA with a 3' CCA end + 2 CTP + ATP = a tRNA with a 3' CCACCA end + 3 diphosphate</text>
        <dbReference type="Rhea" id="RHEA:76235"/>
        <dbReference type="Rhea" id="RHEA-COMP:10468"/>
        <dbReference type="Rhea" id="RHEA-COMP:18655"/>
        <dbReference type="ChEBI" id="CHEBI:30616"/>
        <dbReference type="ChEBI" id="CHEBI:33019"/>
        <dbReference type="ChEBI" id="CHEBI:37563"/>
        <dbReference type="ChEBI" id="CHEBI:83071"/>
        <dbReference type="ChEBI" id="CHEBI:195187"/>
    </reaction>
</comment>
<evidence type="ECO:0000313" key="16">
    <source>
        <dbReference type="Proteomes" id="UP000607197"/>
    </source>
</evidence>
<feature type="binding site" evidence="10">
    <location>
        <position position="169"/>
    </location>
    <ligand>
        <name>ATP</name>
        <dbReference type="ChEBI" id="CHEBI:30616"/>
    </ligand>
</feature>
<organism evidence="15 16">
    <name type="scientific">Halocalculus aciditolerans</name>
    <dbReference type="NCBI Taxonomy" id="1383812"/>
    <lineage>
        <taxon>Archaea</taxon>
        <taxon>Methanobacteriati</taxon>
        <taxon>Methanobacteriota</taxon>
        <taxon>Stenosarchaea group</taxon>
        <taxon>Halobacteria</taxon>
        <taxon>Halobacteriales</taxon>
        <taxon>Halobacteriaceae</taxon>
        <taxon>Halocalculus</taxon>
    </lineage>
</organism>
<evidence type="ECO:0000256" key="1">
    <source>
        <dbReference type="ARBA" id="ARBA00022679"/>
    </source>
</evidence>
<dbReference type="InterPro" id="IPR042090">
    <property type="entry name" value="CCA_tRNA_nucleotrans_2"/>
</dbReference>
<dbReference type="InterPro" id="IPR002934">
    <property type="entry name" value="Polymerase_NTP_transf_dom"/>
</dbReference>
<evidence type="ECO:0000313" key="15">
    <source>
        <dbReference type="EMBL" id="GGL70171.1"/>
    </source>
</evidence>
<evidence type="ECO:0000259" key="12">
    <source>
        <dbReference type="Pfam" id="PF01909"/>
    </source>
</evidence>
<evidence type="ECO:0000256" key="4">
    <source>
        <dbReference type="ARBA" id="ARBA00022723"/>
    </source>
</evidence>
<dbReference type="InterPro" id="IPR048833">
    <property type="entry name" value="CAA_C"/>
</dbReference>
<evidence type="ECO:0000256" key="10">
    <source>
        <dbReference type="HAMAP-Rule" id="MF_01264"/>
    </source>
</evidence>
<dbReference type="InterPro" id="IPR043519">
    <property type="entry name" value="NT_sf"/>
</dbReference>
<feature type="domain" description="tRNA nucleotidyltransferase substrate binding" evidence="13">
    <location>
        <begin position="155"/>
        <end position="264"/>
    </location>
</feature>
<keyword evidence="4 10" id="KW-0479">Metal-binding</keyword>
<dbReference type="PROSITE" id="PS50152">
    <property type="entry name" value="25A_SYNTH_3"/>
    <property type="match status" value="1"/>
</dbReference>
<feature type="binding site" evidence="10">
    <location>
        <position position="169"/>
    </location>
    <ligand>
        <name>CTP</name>
        <dbReference type="ChEBI" id="CHEBI:37563"/>
    </ligand>
</feature>
<comment type="subunit">
    <text evidence="10">Homodimer.</text>
</comment>
<feature type="binding site" evidence="10">
    <location>
        <position position="66"/>
    </location>
    <ligand>
        <name>Mg(2+)</name>
        <dbReference type="ChEBI" id="CHEBI:18420"/>
    </ligand>
</feature>
<dbReference type="GO" id="GO:0000049">
    <property type="term" value="F:tRNA binding"/>
    <property type="evidence" value="ECO:0007669"/>
    <property type="project" value="UniProtKB-UniRule"/>
</dbReference>
<dbReference type="InterPro" id="IPR011068">
    <property type="entry name" value="NuclTrfase_I-like_C"/>
</dbReference>
<evidence type="ECO:0000256" key="2">
    <source>
        <dbReference type="ARBA" id="ARBA00022694"/>
    </source>
</evidence>
<comment type="cofactor">
    <cofactor evidence="10">
        <name>Mg(2+)</name>
        <dbReference type="ChEBI" id="CHEBI:18420"/>
    </cofactor>
</comment>
<evidence type="ECO:0000259" key="14">
    <source>
        <dbReference type="Pfam" id="PF21133"/>
    </source>
</evidence>
<comment type="caution">
    <text evidence="15">The sequence shown here is derived from an EMBL/GenBank/DDBJ whole genome shotgun (WGS) entry which is preliminary data.</text>
</comment>
<dbReference type="GO" id="GO:0042245">
    <property type="term" value="P:RNA repair"/>
    <property type="evidence" value="ECO:0007669"/>
    <property type="project" value="UniProtKB-KW"/>
</dbReference>
<dbReference type="Gene3D" id="3.30.460.10">
    <property type="entry name" value="Beta Polymerase, domain 2"/>
    <property type="match status" value="1"/>
</dbReference>
<feature type="binding site" evidence="10">
    <location>
        <position position="68"/>
    </location>
    <ligand>
        <name>Mg(2+)</name>
        <dbReference type="ChEBI" id="CHEBI:18420"/>
    </ligand>
</feature>
<feature type="region of interest" description="Disordered" evidence="11">
    <location>
        <begin position="1"/>
        <end position="21"/>
    </location>
</feature>
<dbReference type="NCBIfam" id="TIGR03671">
    <property type="entry name" value="cca_archaeal"/>
    <property type="match status" value="1"/>
</dbReference>
<feature type="binding site" evidence="10">
    <location>
        <position position="140"/>
    </location>
    <ligand>
        <name>CTP</name>
        <dbReference type="ChEBI" id="CHEBI:37563"/>
    </ligand>
</feature>
<dbReference type="SUPFAM" id="SSF55003">
    <property type="entry name" value="PAP/Archaeal CCA-adding enzyme, C-terminal domain"/>
    <property type="match status" value="1"/>
</dbReference>
<keyword evidence="3 10" id="KW-0548">Nucleotidyltransferase</keyword>
<evidence type="ECO:0000256" key="9">
    <source>
        <dbReference type="ARBA" id="ARBA00022884"/>
    </source>
</evidence>
<feature type="binding site" evidence="10">
    <location>
        <position position="54"/>
    </location>
    <ligand>
        <name>ATP</name>
        <dbReference type="ChEBI" id="CHEBI:30616"/>
    </ligand>
</feature>
<dbReference type="EC" id="2.7.7.72" evidence="10"/>
<sequence>MSDRDAVLSRVRERVDPSPAEREALAAAADELAARARGALDDLGVDGEVVQVGSTARGTWVSGDRDIDLFVQFDPELARPELERLGLEVGHAVLPDGHEEYAEHPYVKGVFEGFDVDLVPCYAVESAAEIQSAVDRTPFHTKYLEARVDEALAADVRLLKQFLKGAGAYGSDLRTEGFSGYLTELLCVEYGGFVATLEAVADWNPPVRFDPEGHGTRSFDDPLVVVDPTDAERNVAAVVSAANVARFQHYARAFLDDADEEYFFPEPVGPAGEAEVRAWLAERGTTALAVRFETPDLVEDQLYPQLERSRDGLVRGLEGHGFDVLRSAVWANAESVLFVELSVAELPAVERHDGPPVAVGEHARGFYEQYADDPAVFGPFIDGDRYVVEREREVATAVEFAEKRLGSVALGAHVASIVDAGDYEVLAGEEVPPLAGDFGVELRAYFEPEP</sequence>
<evidence type="ECO:0000256" key="5">
    <source>
        <dbReference type="ARBA" id="ARBA00022741"/>
    </source>
</evidence>
<dbReference type="Pfam" id="PF21133">
    <property type="entry name" value="CAA_C"/>
    <property type="match status" value="1"/>
</dbReference>
<dbReference type="CDD" id="cd05400">
    <property type="entry name" value="NT_2-5OAS_ClassI-CCAase"/>
    <property type="match status" value="1"/>
</dbReference>
<accession>A0A830FQC6</accession>
<dbReference type="InterPro" id="IPR015329">
    <property type="entry name" value="tRNA_NucTransf2"/>
</dbReference>
<feature type="binding site" evidence="10">
    <location>
        <position position="160"/>
    </location>
    <ligand>
        <name>CTP</name>
        <dbReference type="ChEBI" id="CHEBI:37563"/>
    </ligand>
</feature>
<keyword evidence="16" id="KW-1185">Reference proteome</keyword>
<dbReference type="InterPro" id="IPR008229">
    <property type="entry name" value="CCA-adding_arc"/>
</dbReference>
<name>A0A830FQC6_9EURY</name>
<dbReference type="SUPFAM" id="SSF81301">
    <property type="entry name" value="Nucleotidyltransferase"/>
    <property type="match status" value="1"/>
</dbReference>
<keyword evidence="9 10" id="KW-0694">RNA-binding</keyword>
<feature type="binding site" evidence="10">
    <location>
        <position position="57"/>
    </location>
    <ligand>
        <name>ATP</name>
        <dbReference type="ChEBI" id="CHEBI:30616"/>
    </ligand>
</feature>
<keyword evidence="6 10" id="KW-0692">RNA repair</keyword>
<dbReference type="PIRSF" id="PIRSF005335">
    <property type="entry name" value="CCA_arch"/>
    <property type="match status" value="1"/>
</dbReference>
<dbReference type="OrthoDB" id="7378at2157"/>
<keyword evidence="7 10" id="KW-0067">ATP-binding</keyword>
<reference evidence="15" key="2">
    <citation type="submission" date="2020-09" db="EMBL/GenBank/DDBJ databases">
        <authorList>
            <person name="Sun Q."/>
            <person name="Ohkuma M."/>
        </authorList>
    </citation>
    <scope>NUCLEOTIDE SEQUENCE</scope>
    <source>
        <strain evidence="15">JCM 19596</strain>
    </source>
</reference>
<dbReference type="GO" id="GO:0000287">
    <property type="term" value="F:magnesium ion binding"/>
    <property type="evidence" value="ECO:0007669"/>
    <property type="project" value="UniProtKB-UniRule"/>
</dbReference>
<evidence type="ECO:0000256" key="11">
    <source>
        <dbReference type="SAM" id="MobiDB-lite"/>
    </source>
</evidence>
<dbReference type="Proteomes" id="UP000607197">
    <property type="component" value="Unassembled WGS sequence"/>
</dbReference>
<dbReference type="Gene3D" id="1.10.1410.30">
    <property type="entry name" value="CCA tRNA nucleotidyltransferase, domain 2"/>
    <property type="match status" value="1"/>
</dbReference>
<dbReference type="RefSeq" id="WP_188980424.1">
    <property type="nucleotide sequence ID" value="NZ_BMPG01000005.1"/>
</dbReference>
<proteinExistence type="inferred from homology"/>
<reference evidence="15" key="1">
    <citation type="journal article" date="2014" name="Int. J. Syst. Evol. Microbiol.">
        <title>Complete genome sequence of Corynebacterium casei LMG S-19264T (=DSM 44701T), isolated from a smear-ripened cheese.</title>
        <authorList>
            <consortium name="US DOE Joint Genome Institute (JGI-PGF)"/>
            <person name="Walter F."/>
            <person name="Albersmeier A."/>
            <person name="Kalinowski J."/>
            <person name="Ruckert C."/>
        </authorList>
    </citation>
    <scope>NUCLEOTIDE SEQUENCE</scope>
    <source>
        <strain evidence="15">JCM 19596</strain>
    </source>
</reference>
<keyword evidence="2 10" id="KW-0819">tRNA processing</keyword>
<comment type="function">
    <text evidence="10">Catalyzes the addition and repair of the essential 3'-terminal CCA sequence in tRNAs without using a nucleic acid template. Adds these three nucleotides in the order of C, C, and A to the tRNA nucleotide-73, using CTP and ATP as substrates and producing inorganic pyrophosphate. tRNA 3'-terminal CCA addition is required both for tRNA processing and repair. Also involved in tRNA surveillance by mediating tandem CCA addition to generate a CCACCA at the 3' terminus of unstable tRNAs. While stable tRNAs receive only 3'-terminal CCA, unstable tRNAs are marked with CCACCA and rapidly degraded.</text>
</comment>
<dbReference type="EMBL" id="BMPG01000005">
    <property type="protein sequence ID" value="GGL70171.1"/>
    <property type="molecule type" value="Genomic_DNA"/>
</dbReference>
<gene>
    <name evidence="10" type="primary">cca</name>
    <name evidence="15" type="ORF">GCM10009039_30230</name>
</gene>
<feature type="domain" description="CCA-adding enzyme C-terminal" evidence="14">
    <location>
        <begin position="283"/>
        <end position="428"/>
    </location>
</feature>
<evidence type="ECO:0000256" key="8">
    <source>
        <dbReference type="ARBA" id="ARBA00022842"/>
    </source>
</evidence>
<feature type="binding site" evidence="10">
    <location>
        <position position="54"/>
    </location>
    <ligand>
        <name>CTP</name>
        <dbReference type="ChEBI" id="CHEBI:37563"/>
    </ligand>
</feature>
<dbReference type="GO" id="GO:0004810">
    <property type="term" value="F:CCA tRNA nucleotidyltransferase activity"/>
    <property type="evidence" value="ECO:0007669"/>
    <property type="project" value="UniProtKB-UniRule"/>
</dbReference>
<keyword evidence="8 10" id="KW-0460">Magnesium</keyword>
<dbReference type="InterPro" id="IPR006116">
    <property type="entry name" value="NT_2-5OAS_ClassI-CCAase"/>
</dbReference>
<evidence type="ECO:0000256" key="7">
    <source>
        <dbReference type="ARBA" id="ARBA00022840"/>
    </source>
</evidence>
<keyword evidence="5 10" id="KW-0547">Nucleotide-binding</keyword>
<feature type="binding site" evidence="10">
    <location>
        <position position="160"/>
    </location>
    <ligand>
        <name>ATP</name>
        <dbReference type="ChEBI" id="CHEBI:30616"/>
    </ligand>
</feature>
<comment type="miscellaneous">
    <text evidence="10">A single active site specifically recognizes both ATP and CTP and is responsible for their addition.</text>
</comment>
<keyword evidence="1 10" id="KW-0808">Transferase</keyword>
<dbReference type="AlphaFoldDB" id="A0A830FQC6"/>